<accession>A0ABT4C9X0</accession>
<sequence length="243" mass="26375">MPKIVDYVGRFAFFELASFTLVRDHGVDRLSRHGLARVLATSISTVRRLLNPEADLRQLALNEIAYRRRRRLRPATAATGPDEGARLLLPLIPAVPDQVAEELVWWRLVLAAPTTARLTADGDGDDDGPLHHRFAVANHGYIPSDVLHARVESPRPPTTDDGELDVVVAARHTREEDLADRLEIVVRVTAPELDASAVAHHAQVLHALVDGLGVAVSVGRLHPGEAACLARAHVATLALAAPR</sequence>
<dbReference type="Gene3D" id="1.10.357.10">
    <property type="entry name" value="Tetracycline Repressor, domain 2"/>
    <property type="match status" value="1"/>
</dbReference>
<dbReference type="Proteomes" id="UP001074726">
    <property type="component" value="Unassembled WGS sequence"/>
</dbReference>
<proteinExistence type="predicted"/>
<protein>
    <submittedName>
        <fullName evidence="1">Uncharacterized protein</fullName>
    </submittedName>
</protein>
<reference evidence="1" key="1">
    <citation type="submission" date="2022-08" db="EMBL/GenBank/DDBJ databases">
        <title>Genome sequencing of Nocardioides sp. STR2.</title>
        <authorList>
            <person name="So Y."/>
        </authorList>
    </citation>
    <scope>NUCLEOTIDE SEQUENCE</scope>
    <source>
        <strain evidence="1">STR2</strain>
    </source>
</reference>
<name>A0ABT4C9X0_9ACTN</name>
<keyword evidence="2" id="KW-1185">Reference proteome</keyword>
<evidence type="ECO:0000313" key="1">
    <source>
        <dbReference type="EMBL" id="MCY4725766.1"/>
    </source>
</evidence>
<organism evidence="1 2">
    <name type="scientific">Nocardioides pini</name>
    <dbReference type="NCBI Taxonomy" id="2975053"/>
    <lineage>
        <taxon>Bacteria</taxon>
        <taxon>Bacillati</taxon>
        <taxon>Actinomycetota</taxon>
        <taxon>Actinomycetes</taxon>
        <taxon>Propionibacteriales</taxon>
        <taxon>Nocardioidaceae</taxon>
        <taxon>Nocardioides</taxon>
    </lineage>
</organism>
<dbReference type="EMBL" id="JAPPUX010000001">
    <property type="protein sequence ID" value="MCY4725766.1"/>
    <property type="molecule type" value="Genomic_DNA"/>
</dbReference>
<evidence type="ECO:0000313" key="2">
    <source>
        <dbReference type="Proteomes" id="UP001074726"/>
    </source>
</evidence>
<gene>
    <name evidence="1" type="ORF">NYO98_05695</name>
</gene>
<comment type="caution">
    <text evidence="1">The sequence shown here is derived from an EMBL/GenBank/DDBJ whole genome shotgun (WGS) entry which is preliminary data.</text>
</comment>
<dbReference type="RefSeq" id="WP_268110551.1">
    <property type="nucleotide sequence ID" value="NZ_JAPPUX010000001.1"/>
</dbReference>